<evidence type="ECO:0000313" key="2">
    <source>
        <dbReference type="EMBL" id="AXK82270.1"/>
    </source>
</evidence>
<evidence type="ECO:0000313" key="3">
    <source>
        <dbReference type="Proteomes" id="UP000254889"/>
    </source>
</evidence>
<dbReference type="EMBL" id="CP031417">
    <property type="protein sequence ID" value="AXK82270.1"/>
    <property type="molecule type" value="Genomic_DNA"/>
</dbReference>
<dbReference type="Gene3D" id="3.60.21.10">
    <property type="match status" value="1"/>
</dbReference>
<dbReference type="KEGG" id="ptaw:DW352_18125"/>
<dbReference type="Proteomes" id="UP000254889">
    <property type="component" value="Chromosome"/>
</dbReference>
<dbReference type="InterPro" id="IPR029052">
    <property type="entry name" value="Metallo-depent_PP-like"/>
</dbReference>
<proteinExistence type="predicted"/>
<dbReference type="PANTHER" id="PTHR42850">
    <property type="entry name" value="METALLOPHOSPHOESTERASE"/>
    <property type="match status" value="1"/>
</dbReference>
<accession>A0A345ZZC3</accession>
<name>A0A345ZZC3_9HYPH</name>
<dbReference type="InterPro" id="IPR004843">
    <property type="entry name" value="Calcineurin-like_PHP"/>
</dbReference>
<dbReference type="RefSeq" id="WP_115692649.1">
    <property type="nucleotide sequence ID" value="NZ_CP031417.1"/>
</dbReference>
<reference evidence="2 3" key="1">
    <citation type="submission" date="2018-07" db="EMBL/GenBank/DDBJ databases">
        <authorList>
            <person name="Quirk P.G."/>
            <person name="Krulwich T.A."/>
        </authorList>
    </citation>
    <scope>NUCLEOTIDE SEQUENCE [LARGE SCALE GENOMIC DNA]</scope>
    <source>
        <strain evidence="2 3">CC-BB4</strain>
    </source>
</reference>
<gene>
    <name evidence="2" type="ORF">DW352_18125</name>
</gene>
<dbReference type="SUPFAM" id="SSF56300">
    <property type="entry name" value="Metallo-dependent phosphatases"/>
    <property type="match status" value="1"/>
</dbReference>
<dbReference type="InterPro" id="IPR050126">
    <property type="entry name" value="Ap4A_hydrolase"/>
</dbReference>
<organism evidence="2 3">
    <name type="scientific">Pseudolabrys taiwanensis</name>
    <dbReference type="NCBI Taxonomy" id="331696"/>
    <lineage>
        <taxon>Bacteria</taxon>
        <taxon>Pseudomonadati</taxon>
        <taxon>Pseudomonadota</taxon>
        <taxon>Alphaproteobacteria</taxon>
        <taxon>Hyphomicrobiales</taxon>
        <taxon>Xanthobacteraceae</taxon>
        <taxon>Pseudolabrys</taxon>
    </lineage>
</organism>
<protein>
    <submittedName>
        <fullName evidence="2">Serine/threonine protein phosphatase</fullName>
    </submittedName>
</protein>
<dbReference type="OrthoDB" id="9807890at2"/>
<dbReference type="GO" id="GO:0016791">
    <property type="term" value="F:phosphatase activity"/>
    <property type="evidence" value="ECO:0007669"/>
    <property type="project" value="TreeGrafter"/>
</dbReference>
<feature type="domain" description="Calcineurin-like phosphoesterase" evidence="1">
    <location>
        <begin position="4"/>
        <end position="85"/>
    </location>
</feature>
<keyword evidence="3" id="KW-1185">Reference proteome</keyword>
<dbReference type="GO" id="GO:0005737">
    <property type="term" value="C:cytoplasm"/>
    <property type="evidence" value="ECO:0007669"/>
    <property type="project" value="TreeGrafter"/>
</dbReference>
<dbReference type="PANTHER" id="PTHR42850:SF4">
    <property type="entry name" value="ZINC-DEPENDENT ENDOPOLYPHOSPHATASE"/>
    <property type="match status" value="1"/>
</dbReference>
<sequence length="99" mass="10845">MLTFAIGDIHGCQDKLIKLLDECRRYANGIPTKYIFLGDLIDRGPDSRAVVQTVMDLQAHDPENVIALTGNHEELLRASDTSHGLRQWLANGGSEALGS</sequence>
<dbReference type="Pfam" id="PF00149">
    <property type="entry name" value="Metallophos"/>
    <property type="match status" value="1"/>
</dbReference>
<dbReference type="AlphaFoldDB" id="A0A345ZZC3"/>
<evidence type="ECO:0000259" key="1">
    <source>
        <dbReference type="Pfam" id="PF00149"/>
    </source>
</evidence>